<keyword evidence="3" id="KW-0723">Serine/threonine-protein kinase</keyword>
<sequence>MRCNNYFDDENTVCPNDRAPLEYVGKEPLIGALINNRYAVDCVAGKGASGIVYKATRLVMGGFVAVKVLHTYQGADSKSLEKFSREITALERLRHPNIVSFFDSGITDDGQPFLVMDFLEGTALTTIIQKGPINPGRVLNITLEICKALQFAHDQGFVHRDMKPDNIVLDHSSGKDMVKLLDFGISYTIFENRMNAISRPTTVAGSPAYMSPEQCRGLPLDHRTDIYSLALVVFEMFTGRKPFRANSNKEFMVKTVNEKVPLMATVRPDLGIPEPVDLVIARALQKNPKDRHSSINLFASELTKSCEGSGFAFTSGNEQDPDRLQNQPNRVSERMRGQ</sequence>
<feature type="region of interest" description="Disordered" evidence="1">
    <location>
        <begin position="310"/>
        <end position="338"/>
    </location>
</feature>
<feature type="domain" description="Protein kinase" evidence="2">
    <location>
        <begin position="38"/>
        <end position="303"/>
    </location>
</feature>
<dbReference type="PANTHER" id="PTHR24348">
    <property type="entry name" value="SERINE/THREONINE-PROTEIN KINASE UNC-51-RELATED"/>
    <property type="match status" value="1"/>
</dbReference>
<dbReference type="Pfam" id="PF00069">
    <property type="entry name" value="Pkinase"/>
    <property type="match status" value="1"/>
</dbReference>
<dbReference type="PANTHER" id="PTHR24348:SF68">
    <property type="entry name" value="SERINE_THREONINE-PROTEIN KINASE ATG1C"/>
    <property type="match status" value="1"/>
</dbReference>
<evidence type="ECO:0000256" key="1">
    <source>
        <dbReference type="SAM" id="MobiDB-lite"/>
    </source>
</evidence>
<keyword evidence="3" id="KW-0418">Kinase</keyword>
<accession>A0A8J7TP73</accession>
<reference evidence="3" key="1">
    <citation type="submission" date="2021-02" db="EMBL/GenBank/DDBJ databases">
        <title>Genome-Resolved Metagenomics of a Microbial Community Performing Photosynthetic Biological Nutrient Removal.</title>
        <authorList>
            <person name="Mcdaniel E.A."/>
        </authorList>
    </citation>
    <scope>NUCLEOTIDE SEQUENCE</scope>
    <source>
        <strain evidence="3">UWPOB_OBS1</strain>
    </source>
</reference>
<dbReference type="PROSITE" id="PS50011">
    <property type="entry name" value="PROTEIN_KINASE_DOM"/>
    <property type="match status" value="1"/>
</dbReference>
<protein>
    <submittedName>
        <fullName evidence="3">Serine/threonine protein kinase</fullName>
    </submittedName>
</protein>
<dbReference type="Gene3D" id="1.10.510.10">
    <property type="entry name" value="Transferase(Phosphotransferase) domain 1"/>
    <property type="match status" value="1"/>
</dbReference>
<dbReference type="AlphaFoldDB" id="A0A8J7TP73"/>
<comment type="caution">
    <text evidence="3">The sequence shown here is derived from an EMBL/GenBank/DDBJ whole genome shotgun (WGS) entry which is preliminary data.</text>
</comment>
<dbReference type="EMBL" id="JAFLCK010000043">
    <property type="protein sequence ID" value="MBN8662555.1"/>
    <property type="molecule type" value="Genomic_DNA"/>
</dbReference>
<name>A0A8J7TP73_9BACT</name>
<proteinExistence type="predicted"/>
<dbReference type="InterPro" id="IPR000719">
    <property type="entry name" value="Prot_kinase_dom"/>
</dbReference>
<dbReference type="Gene3D" id="3.30.200.20">
    <property type="entry name" value="Phosphorylase Kinase, domain 1"/>
    <property type="match status" value="1"/>
</dbReference>
<dbReference type="InterPro" id="IPR011009">
    <property type="entry name" value="Kinase-like_dom_sf"/>
</dbReference>
<evidence type="ECO:0000313" key="4">
    <source>
        <dbReference type="Proteomes" id="UP000664277"/>
    </source>
</evidence>
<organism evidence="3 4">
    <name type="scientific">Candidatus Obscuribacter phosphatis</name>
    <dbReference type="NCBI Taxonomy" id="1906157"/>
    <lineage>
        <taxon>Bacteria</taxon>
        <taxon>Bacillati</taxon>
        <taxon>Candidatus Melainabacteria</taxon>
        <taxon>Candidatus Obscuribacterales</taxon>
        <taxon>Candidatus Obscuribacteraceae</taxon>
        <taxon>Candidatus Obscuribacter</taxon>
    </lineage>
</organism>
<dbReference type="InterPro" id="IPR008271">
    <property type="entry name" value="Ser/Thr_kinase_AS"/>
</dbReference>
<gene>
    <name evidence="3" type="ORF">J0M35_19460</name>
</gene>
<dbReference type="SMART" id="SM00220">
    <property type="entry name" value="S_TKc"/>
    <property type="match status" value="1"/>
</dbReference>
<dbReference type="GO" id="GO:0004674">
    <property type="term" value="F:protein serine/threonine kinase activity"/>
    <property type="evidence" value="ECO:0007669"/>
    <property type="project" value="UniProtKB-KW"/>
</dbReference>
<dbReference type="GO" id="GO:0005737">
    <property type="term" value="C:cytoplasm"/>
    <property type="evidence" value="ECO:0007669"/>
    <property type="project" value="TreeGrafter"/>
</dbReference>
<dbReference type="SUPFAM" id="SSF56112">
    <property type="entry name" value="Protein kinase-like (PK-like)"/>
    <property type="match status" value="1"/>
</dbReference>
<dbReference type="Proteomes" id="UP000664277">
    <property type="component" value="Unassembled WGS sequence"/>
</dbReference>
<feature type="compositionally biased region" description="Polar residues" evidence="1">
    <location>
        <begin position="312"/>
        <end position="330"/>
    </location>
</feature>
<keyword evidence="3" id="KW-0808">Transferase</keyword>
<dbReference type="PROSITE" id="PS00108">
    <property type="entry name" value="PROTEIN_KINASE_ST"/>
    <property type="match status" value="1"/>
</dbReference>
<dbReference type="CDD" id="cd14014">
    <property type="entry name" value="STKc_PknB_like"/>
    <property type="match status" value="1"/>
</dbReference>
<evidence type="ECO:0000313" key="3">
    <source>
        <dbReference type="EMBL" id="MBN8662555.1"/>
    </source>
</evidence>
<evidence type="ECO:0000259" key="2">
    <source>
        <dbReference type="PROSITE" id="PS50011"/>
    </source>
</evidence>
<dbReference type="GO" id="GO:0005524">
    <property type="term" value="F:ATP binding"/>
    <property type="evidence" value="ECO:0007669"/>
    <property type="project" value="InterPro"/>
</dbReference>
<dbReference type="InterPro" id="IPR045269">
    <property type="entry name" value="Atg1-like"/>
</dbReference>